<sequence length="47" mass="5423">MDSKALLLTPNTVSVYMATWMEMDDEPMVLETPPNVRFHARLIETLD</sequence>
<name>A0A5C6FIQ2_9PLAN</name>
<dbReference type="AlphaFoldDB" id="A0A5C6FIQ2"/>
<dbReference type="SUPFAM" id="SSF160935">
    <property type="entry name" value="VPA0735-like"/>
    <property type="match status" value="1"/>
</dbReference>
<protein>
    <recommendedName>
        <fullName evidence="1">DUF1254 domain-containing protein</fullName>
    </recommendedName>
</protein>
<dbReference type="Gene3D" id="2.60.40.1610">
    <property type="entry name" value="Domain of unknown function DUF1254"/>
    <property type="match status" value="1"/>
</dbReference>
<dbReference type="Pfam" id="PF06863">
    <property type="entry name" value="DUF1254"/>
    <property type="match status" value="1"/>
</dbReference>
<gene>
    <name evidence="2" type="ORF">V7x_38540</name>
</gene>
<dbReference type="OrthoDB" id="272779at2"/>
<evidence type="ECO:0000313" key="3">
    <source>
        <dbReference type="Proteomes" id="UP000316476"/>
    </source>
</evidence>
<dbReference type="InterPro" id="IPR037050">
    <property type="entry name" value="DUF1254_sf"/>
</dbReference>
<comment type="caution">
    <text evidence="2">The sequence shown here is derived from an EMBL/GenBank/DDBJ whole genome shotgun (WGS) entry which is preliminary data.</text>
</comment>
<reference evidence="2 3" key="1">
    <citation type="submission" date="2019-02" db="EMBL/GenBank/DDBJ databases">
        <title>Deep-cultivation of Planctomycetes and their phenomic and genomic characterization uncovers novel biology.</title>
        <authorList>
            <person name="Wiegand S."/>
            <person name="Jogler M."/>
            <person name="Boedeker C."/>
            <person name="Pinto D."/>
            <person name="Vollmers J."/>
            <person name="Rivas-Marin E."/>
            <person name="Kohn T."/>
            <person name="Peeters S.H."/>
            <person name="Heuer A."/>
            <person name="Rast P."/>
            <person name="Oberbeckmann S."/>
            <person name="Bunk B."/>
            <person name="Jeske O."/>
            <person name="Meyerdierks A."/>
            <person name="Storesund J.E."/>
            <person name="Kallscheuer N."/>
            <person name="Luecker S."/>
            <person name="Lage O.M."/>
            <person name="Pohl T."/>
            <person name="Merkel B.J."/>
            <person name="Hornburger P."/>
            <person name="Mueller R.-W."/>
            <person name="Bruemmer F."/>
            <person name="Labrenz M."/>
            <person name="Spormann A.M."/>
            <person name="Op Den Camp H."/>
            <person name="Overmann J."/>
            <person name="Amann R."/>
            <person name="Jetten M.S.M."/>
            <person name="Mascher T."/>
            <person name="Medema M.H."/>
            <person name="Devos D.P."/>
            <person name="Kaster A.-K."/>
            <person name="Ovreas L."/>
            <person name="Rohde M."/>
            <person name="Galperin M.Y."/>
            <person name="Jogler C."/>
        </authorList>
    </citation>
    <scope>NUCLEOTIDE SEQUENCE [LARGE SCALE GENOMIC DNA]</scope>
    <source>
        <strain evidence="2 3">V7</strain>
    </source>
</reference>
<accession>A0A5C6FIQ2</accession>
<proteinExistence type="predicted"/>
<dbReference type="InterPro" id="IPR010679">
    <property type="entry name" value="DUF1254"/>
</dbReference>
<dbReference type="RefSeq" id="WP_146414856.1">
    <property type="nucleotide sequence ID" value="NZ_SJPZ01000002.1"/>
</dbReference>
<evidence type="ECO:0000313" key="2">
    <source>
        <dbReference type="EMBL" id="TWU62125.1"/>
    </source>
</evidence>
<feature type="domain" description="DUF1254" evidence="1">
    <location>
        <begin position="6"/>
        <end position="35"/>
    </location>
</feature>
<dbReference type="EMBL" id="SJPZ01000002">
    <property type="protein sequence ID" value="TWU62125.1"/>
    <property type="molecule type" value="Genomic_DNA"/>
</dbReference>
<dbReference type="Proteomes" id="UP000316476">
    <property type="component" value="Unassembled WGS sequence"/>
</dbReference>
<organism evidence="2 3">
    <name type="scientific">Crateriforma conspicua</name>
    <dbReference type="NCBI Taxonomy" id="2527996"/>
    <lineage>
        <taxon>Bacteria</taxon>
        <taxon>Pseudomonadati</taxon>
        <taxon>Planctomycetota</taxon>
        <taxon>Planctomycetia</taxon>
        <taxon>Planctomycetales</taxon>
        <taxon>Planctomycetaceae</taxon>
        <taxon>Crateriforma</taxon>
    </lineage>
</organism>
<evidence type="ECO:0000259" key="1">
    <source>
        <dbReference type="Pfam" id="PF06863"/>
    </source>
</evidence>